<keyword evidence="1" id="KW-0472">Membrane</keyword>
<sequence>MFDAINADGSVCRITRYITRREEKSEALQKWIDMDVPAIAVSAVKGFVQHRPVLASFWILGLLIAAFAGGLPVDATSEEAYSHLLQQAELIDSRDLGQRAGVELAKAEAVYYQRKGWFGCDKWCQKAWDKVQMARAEVKRVQDHRDWVLSEGRREVGIWSSYGVKDIRRSFWSAWQSGKDFASRMTFYDVLFSVGSREESIYVMIFRWILQYLANLTFGLVGAFGFFLYNMYCLIVSYGASFFSGLAFFLLATVAGLSMLSTYLCSLYAVVAGGGVMIMQQAAKHAALEMNQQAAYQRIDAHQANRPQQPGIAQTVVVDRAEEALQKDFGKCEAIEFSVLIKNELREMSDAKAAKEPLTFELQQWEEFENYSREEKLEVLQKWINMDVPALAVATVQGFVQKRPVVVSFWLIGLLIAAFAGGLPVDAVSEEAYNHLLQEAELIDSRELGQQAEVELEKAEALYYSQSGFFECNDACQKAYDKVQMARAEVKRVQDHRDRVLSEGRREVGIWSSYGVKDIRRSFWSAWQSGKDFASRMTFYNVLFSVGARDESLYLMVFRLIMQYVVNLTMGLIGAFGFFMYNMYCLIVSYGASFFSGLAFFLLATVAGLSMLSTYLCSLYAVVAGGGAMLIQQAAKHAALEMSKQAQRGMPLAQRKALLVNGNKGLEVKLRSRCQARGGTGLTVHSVEN</sequence>
<name>A0A9P1BSG9_9DINO</name>
<feature type="transmembrane region" description="Helical" evidence="1">
    <location>
        <begin position="212"/>
        <end position="240"/>
    </location>
</feature>
<dbReference type="Proteomes" id="UP001152797">
    <property type="component" value="Unassembled WGS sequence"/>
</dbReference>
<feature type="transmembrane region" description="Helical" evidence="1">
    <location>
        <begin position="553"/>
        <end position="579"/>
    </location>
</feature>
<comment type="caution">
    <text evidence="2">The sequence shown here is derived from an EMBL/GenBank/DDBJ whole genome shotgun (WGS) entry which is preliminary data.</text>
</comment>
<proteinExistence type="predicted"/>
<evidence type="ECO:0000313" key="2">
    <source>
        <dbReference type="EMBL" id="CAI3978646.1"/>
    </source>
</evidence>
<evidence type="ECO:0000313" key="3">
    <source>
        <dbReference type="EMBL" id="CAL1132021.1"/>
    </source>
</evidence>
<dbReference type="EMBL" id="CAMXCT020000425">
    <property type="protein sequence ID" value="CAL1132021.1"/>
    <property type="molecule type" value="Genomic_DNA"/>
</dbReference>
<feature type="transmembrane region" description="Helical" evidence="1">
    <location>
        <begin position="405"/>
        <end position="425"/>
    </location>
</feature>
<keyword evidence="1" id="KW-1133">Transmembrane helix</keyword>
<dbReference type="AlphaFoldDB" id="A0A9P1BSG9"/>
<protein>
    <submittedName>
        <fullName evidence="4">Transmembrane 9 superfamily member</fullName>
    </submittedName>
</protein>
<feature type="transmembrane region" description="Helical" evidence="1">
    <location>
        <begin position="246"/>
        <end position="271"/>
    </location>
</feature>
<accession>A0A9P1BSG9</accession>
<evidence type="ECO:0000313" key="5">
    <source>
        <dbReference type="Proteomes" id="UP001152797"/>
    </source>
</evidence>
<dbReference type="EMBL" id="CAMXCT010000425">
    <property type="protein sequence ID" value="CAI3978646.1"/>
    <property type="molecule type" value="Genomic_DNA"/>
</dbReference>
<keyword evidence="1 4" id="KW-0812">Transmembrane</keyword>
<evidence type="ECO:0000256" key="1">
    <source>
        <dbReference type="SAM" id="Phobius"/>
    </source>
</evidence>
<dbReference type="OrthoDB" id="202063at2759"/>
<feature type="transmembrane region" description="Helical" evidence="1">
    <location>
        <begin position="612"/>
        <end position="631"/>
    </location>
</feature>
<keyword evidence="5" id="KW-1185">Reference proteome</keyword>
<organism evidence="2">
    <name type="scientific">Cladocopium goreaui</name>
    <dbReference type="NCBI Taxonomy" id="2562237"/>
    <lineage>
        <taxon>Eukaryota</taxon>
        <taxon>Sar</taxon>
        <taxon>Alveolata</taxon>
        <taxon>Dinophyceae</taxon>
        <taxon>Suessiales</taxon>
        <taxon>Symbiodiniaceae</taxon>
        <taxon>Cladocopium</taxon>
    </lineage>
</organism>
<dbReference type="EMBL" id="CAMXCT030000425">
    <property type="protein sequence ID" value="CAL4765958.1"/>
    <property type="molecule type" value="Genomic_DNA"/>
</dbReference>
<reference evidence="3" key="2">
    <citation type="submission" date="2024-04" db="EMBL/GenBank/DDBJ databases">
        <authorList>
            <person name="Chen Y."/>
            <person name="Shah S."/>
            <person name="Dougan E. K."/>
            <person name="Thang M."/>
            <person name="Chan C."/>
        </authorList>
    </citation>
    <scope>NUCLEOTIDE SEQUENCE [LARGE SCALE GENOMIC DNA]</scope>
</reference>
<feature type="transmembrane region" description="Helical" evidence="1">
    <location>
        <begin position="586"/>
        <end position="606"/>
    </location>
</feature>
<evidence type="ECO:0000313" key="4">
    <source>
        <dbReference type="EMBL" id="CAL4765958.1"/>
    </source>
</evidence>
<gene>
    <name evidence="2" type="ORF">C1SCF055_LOCUS6671</name>
</gene>
<feature type="transmembrane region" description="Helical" evidence="1">
    <location>
        <begin position="53"/>
        <end position="73"/>
    </location>
</feature>
<reference evidence="2" key="1">
    <citation type="submission" date="2022-10" db="EMBL/GenBank/DDBJ databases">
        <authorList>
            <person name="Chen Y."/>
            <person name="Dougan E. K."/>
            <person name="Chan C."/>
            <person name="Rhodes N."/>
            <person name="Thang M."/>
        </authorList>
    </citation>
    <scope>NUCLEOTIDE SEQUENCE</scope>
</reference>